<proteinExistence type="predicted"/>
<gene>
    <name evidence="2" type="ORF">GWK10_16375</name>
</gene>
<evidence type="ECO:0000256" key="1">
    <source>
        <dbReference type="SAM" id="Phobius"/>
    </source>
</evidence>
<keyword evidence="1" id="KW-1133">Transmembrane helix</keyword>
<feature type="transmembrane region" description="Helical" evidence="1">
    <location>
        <begin position="44"/>
        <end position="63"/>
    </location>
</feature>
<dbReference type="AlphaFoldDB" id="A0A6M0CLI7"/>
<dbReference type="Proteomes" id="UP000474296">
    <property type="component" value="Unassembled WGS sequence"/>
</dbReference>
<name>A0A6M0CLI7_9FLAO</name>
<keyword evidence="1" id="KW-0812">Transmembrane</keyword>
<evidence type="ECO:0000313" key="3">
    <source>
        <dbReference type="Proteomes" id="UP000474296"/>
    </source>
</evidence>
<comment type="caution">
    <text evidence="2">The sequence shown here is derived from an EMBL/GenBank/DDBJ whole genome shotgun (WGS) entry which is preliminary data.</text>
</comment>
<keyword evidence="1" id="KW-0472">Membrane</keyword>
<evidence type="ECO:0000313" key="2">
    <source>
        <dbReference type="EMBL" id="NER18796.1"/>
    </source>
</evidence>
<dbReference type="RefSeq" id="WP_164033479.1">
    <property type="nucleotide sequence ID" value="NZ_JAABOQ010000007.1"/>
</dbReference>
<dbReference type="EMBL" id="JAABOQ010000007">
    <property type="protein sequence ID" value="NER18796.1"/>
    <property type="molecule type" value="Genomic_DNA"/>
</dbReference>
<accession>A0A6M0CLI7</accession>
<reference evidence="2 3" key="1">
    <citation type="submission" date="2020-01" db="EMBL/GenBank/DDBJ databases">
        <title>Spongiivirga citrea KCTC 32990T.</title>
        <authorList>
            <person name="Wang G."/>
        </authorList>
    </citation>
    <scope>NUCLEOTIDE SEQUENCE [LARGE SCALE GENOMIC DNA]</scope>
    <source>
        <strain evidence="2 3">KCTC 32990</strain>
    </source>
</reference>
<keyword evidence="3" id="KW-1185">Reference proteome</keyword>
<organism evidence="2 3">
    <name type="scientific">Spongiivirga citrea</name>
    <dbReference type="NCBI Taxonomy" id="1481457"/>
    <lineage>
        <taxon>Bacteria</taxon>
        <taxon>Pseudomonadati</taxon>
        <taxon>Bacteroidota</taxon>
        <taxon>Flavobacteriia</taxon>
        <taxon>Flavobacteriales</taxon>
        <taxon>Flavobacteriaceae</taxon>
        <taxon>Spongiivirga</taxon>
    </lineage>
</organism>
<protein>
    <submittedName>
        <fullName evidence="2">Uncharacterized protein</fullName>
    </submittedName>
</protein>
<sequence length="236" mass="26981">MAQHRFEDQVKKQLGDREINPSADAWQRLSEQLDGENDKKGIAFWKYAVAACMVGLLGTLLWYQFDQREVELIDQQIVEEEFDIKKDEPIKNVEDQVIIPLEKQSKINIVAVPKKVSEEPAQLAKEEVKNTIEVANQDTETMNYFDTKVAEVVAEVQRLKNEKDSITDAEVEALLASAERDIQLQSIMNQNTKTVDANALLLDVEAELERTFRDRVFEALKNGFNKTRTAVANRNN</sequence>